<dbReference type="InterPro" id="IPR011050">
    <property type="entry name" value="Pectin_lyase_fold/virulence"/>
</dbReference>
<dbReference type="SUPFAM" id="SSF51126">
    <property type="entry name" value="Pectin lyase-like"/>
    <property type="match status" value="1"/>
</dbReference>
<dbReference type="EMBL" id="JYNE01000022">
    <property type="protein sequence ID" value="KNH02618.1"/>
    <property type="molecule type" value="Genomic_DNA"/>
</dbReference>
<dbReference type="Proteomes" id="UP000037446">
    <property type="component" value="Unassembled WGS sequence"/>
</dbReference>
<gene>
    <name evidence="1" type="ORF">J121_402</name>
</gene>
<reference evidence="2" key="1">
    <citation type="submission" date="2015-02" db="EMBL/GenBank/DDBJ databases">
        <authorList>
            <person name="Lima A.O."/>
            <person name="Cabral A."/>
            <person name="Porto L.M."/>
            <person name="Silva M.A."/>
        </authorList>
    </citation>
    <scope>NUCLEOTIDE SEQUENCE [LARGE SCALE GENOMIC DNA]</scope>
    <source>
        <strain evidence="2">LAMA 915</strain>
    </source>
</reference>
<proteinExistence type="predicted"/>
<sequence>MAKISQLALVAEPDGSETIPMVKDGQTRRGAIGSLVGAVAAPHVAAAQMARDQAADLVLPQNVFVDVPLATAEEAVAQGAAFKIVDSPSGLVKVYRRTAAGSNELYQETTTAALGSDSGGQMVKSKRDHPDAVRLSAEALFRRTLNARELGVLPDAADNTDPMQGSMGYAATNGLRLQIPAGETIVRSLTIPKYLQMSGDTKRVSKIIHKAGETGAMLSMPPGPVIDLRISDLYIWGNDEGAATEHGLYLHARPDGAGINGGLWSSVLDNVNFRKFGGKSIWLRGDASPDVADCPHQFLTLRDVSVFRARSAASRCLSVTGKVGQVYFEGACQFDCLDAETLPYLGTNVCMSREFTNGDAADGGSPVSDLSPYSIRFKATVQNAALAILLDRGDFEIDGSYFENLYGGVHAQFGADATVTNNRFANAAANGGAGFGVKNTSASLRRGGNIFVGGVDKRYVASNPVRDVVVSADSGASGTAGNTTGTMLQIGDNGSGGIDIKGMSLILLNGKATPNTITNIISTHSSGSSFTLRVTGGFVRFSSGGNIAMPSSQLLPAGSTITFVLSDSYWMPVGIVQP</sequence>
<evidence type="ECO:0000313" key="1">
    <source>
        <dbReference type="EMBL" id="KNH02618.1"/>
    </source>
</evidence>
<protein>
    <submittedName>
        <fullName evidence="1">Hupothetical protein</fullName>
    </submittedName>
</protein>
<accession>A0A0L1KF79</accession>
<comment type="caution">
    <text evidence="1">The sequence shown here is derived from an EMBL/GenBank/DDBJ whole genome shotgun (WGS) entry which is preliminary data.</text>
</comment>
<name>A0A0L1KF79_9SPHN</name>
<dbReference type="AlphaFoldDB" id="A0A0L1KF79"/>
<dbReference type="PATRIC" id="fig|1306953.7.peg.405"/>
<dbReference type="STRING" id="1306953.J121_402"/>
<organism evidence="1 2">
    <name type="scientific">Qipengyuania citrea LAMA 915</name>
    <dbReference type="NCBI Taxonomy" id="1306953"/>
    <lineage>
        <taxon>Bacteria</taxon>
        <taxon>Pseudomonadati</taxon>
        <taxon>Pseudomonadota</taxon>
        <taxon>Alphaproteobacteria</taxon>
        <taxon>Sphingomonadales</taxon>
        <taxon>Erythrobacteraceae</taxon>
        <taxon>Qipengyuania</taxon>
    </lineage>
</organism>
<evidence type="ECO:0000313" key="2">
    <source>
        <dbReference type="Proteomes" id="UP000037446"/>
    </source>
</evidence>
<dbReference type="RefSeq" id="WP_050600035.1">
    <property type="nucleotide sequence ID" value="NZ_JYNE01000022.1"/>
</dbReference>